<gene>
    <name evidence="1" type="ORF">LSH36_38g01000</name>
</gene>
<dbReference type="AlphaFoldDB" id="A0AAD9K831"/>
<name>A0AAD9K831_9ANNE</name>
<evidence type="ECO:0000313" key="2">
    <source>
        <dbReference type="Proteomes" id="UP001208570"/>
    </source>
</evidence>
<dbReference type="EMBL" id="JAODUP010000038">
    <property type="protein sequence ID" value="KAK2166501.1"/>
    <property type="molecule type" value="Genomic_DNA"/>
</dbReference>
<sequence>MGSMSRLVGSQDGHVKRLAKAIGIEEELETACRRWEIRRPLNKMRSVVNEIRKRRRVEWENLGSQGPRGPYWRKCRASNGWMRRDVLSEGEHTVALQLRTNTYPTREAMSRGRKGGNVMCRRCGQSVETLGHITGQCLAVKGNRIK</sequence>
<evidence type="ECO:0008006" key="3">
    <source>
        <dbReference type="Google" id="ProtNLM"/>
    </source>
</evidence>
<keyword evidence="2" id="KW-1185">Reference proteome</keyword>
<evidence type="ECO:0000313" key="1">
    <source>
        <dbReference type="EMBL" id="KAK2166501.1"/>
    </source>
</evidence>
<protein>
    <recommendedName>
        <fullName evidence="3">Reverse transcriptase</fullName>
    </recommendedName>
</protein>
<proteinExistence type="predicted"/>
<dbReference type="Proteomes" id="UP001208570">
    <property type="component" value="Unassembled WGS sequence"/>
</dbReference>
<accession>A0AAD9K831</accession>
<organism evidence="1 2">
    <name type="scientific">Paralvinella palmiformis</name>
    <dbReference type="NCBI Taxonomy" id="53620"/>
    <lineage>
        <taxon>Eukaryota</taxon>
        <taxon>Metazoa</taxon>
        <taxon>Spiralia</taxon>
        <taxon>Lophotrochozoa</taxon>
        <taxon>Annelida</taxon>
        <taxon>Polychaeta</taxon>
        <taxon>Sedentaria</taxon>
        <taxon>Canalipalpata</taxon>
        <taxon>Terebellida</taxon>
        <taxon>Terebelliformia</taxon>
        <taxon>Alvinellidae</taxon>
        <taxon>Paralvinella</taxon>
    </lineage>
</organism>
<reference evidence="1" key="1">
    <citation type="journal article" date="2023" name="Mol. Biol. Evol.">
        <title>Third-Generation Sequencing Reveals the Adaptive Role of the Epigenome in Three Deep-Sea Polychaetes.</title>
        <authorList>
            <person name="Perez M."/>
            <person name="Aroh O."/>
            <person name="Sun Y."/>
            <person name="Lan Y."/>
            <person name="Juniper S.K."/>
            <person name="Young C.R."/>
            <person name="Angers B."/>
            <person name="Qian P.Y."/>
        </authorList>
    </citation>
    <scope>NUCLEOTIDE SEQUENCE</scope>
    <source>
        <strain evidence="1">P08H-3</strain>
    </source>
</reference>
<comment type="caution">
    <text evidence="1">The sequence shown here is derived from an EMBL/GenBank/DDBJ whole genome shotgun (WGS) entry which is preliminary data.</text>
</comment>